<dbReference type="PANTHER" id="PTHR47633:SF4">
    <property type="entry name" value="MYOPALLADIN ISOFORM X1"/>
    <property type="match status" value="1"/>
</dbReference>
<dbReference type="SMART" id="SM00408">
    <property type="entry name" value="IGc2"/>
    <property type="match status" value="2"/>
</dbReference>
<keyword evidence="5" id="KW-0393">Immunoglobulin domain</keyword>
<dbReference type="InterPro" id="IPR036179">
    <property type="entry name" value="Ig-like_dom_sf"/>
</dbReference>
<evidence type="ECO:0000256" key="6">
    <source>
        <dbReference type="SAM" id="MobiDB-lite"/>
    </source>
</evidence>
<evidence type="ECO:0000256" key="3">
    <source>
        <dbReference type="ARBA" id="ARBA00022490"/>
    </source>
</evidence>
<dbReference type="SMART" id="SM00409">
    <property type="entry name" value="IG"/>
    <property type="match status" value="2"/>
</dbReference>
<evidence type="ECO:0000256" key="4">
    <source>
        <dbReference type="ARBA" id="ARBA00022737"/>
    </source>
</evidence>
<dbReference type="FunFam" id="2.60.40.10:FF:000147">
    <property type="entry name" value="Myosin light chain kinase"/>
    <property type="match status" value="1"/>
</dbReference>
<dbReference type="InterPro" id="IPR013783">
    <property type="entry name" value="Ig-like_fold"/>
</dbReference>
<evidence type="ECO:0000259" key="7">
    <source>
        <dbReference type="PROSITE" id="PS50835"/>
    </source>
</evidence>
<dbReference type="InterPro" id="IPR003598">
    <property type="entry name" value="Ig_sub2"/>
</dbReference>
<dbReference type="GO" id="GO:0005737">
    <property type="term" value="C:cytoplasm"/>
    <property type="evidence" value="ECO:0007669"/>
    <property type="project" value="UniProtKB-SubCell"/>
</dbReference>
<dbReference type="InterPro" id="IPR007110">
    <property type="entry name" value="Ig-like_dom"/>
</dbReference>
<comment type="similarity">
    <text evidence="2">Belongs to the protein kinase superfamily. CAMK Ser/Thr protein kinase family.</text>
</comment>
<evidence type="ECO:0000313" key="8">
    <source>
        <dbReference type="EMBL" id="KAJ4918191.1"/>
    </source>
</evidence>
<organism evidence="8 9">
    <name type="scientific">Pogonophryne albipinna</name>
    <dbReference type="NCBI Taxonomy" id="1090488"/>
    <lineage>
        <taxon>Eukaryota</taxon>
        <taxon>Metazoa</taxon>
        <taxon>Chordata</taxon>
        <taxon>Craniata</taxon>
        <taxon>Vertebrata</taxon>
        <taxon>Euteleostomi</taxon>
        <taxon>Actinopterygii</taxon>
        <taxon>Neopterygii</taxon>
        <taxon>Teleostei</taxon>
        <taxon>Neoteleostei</taxon>
        <taxon>Acanthomorphata</taxon>
        <taxon>Eupercaria</taxon>
        <taxon>Perciformes</taxon>
        <taxon>Notothenioidei</taxon>
        <taxon>Pogonophryne</taxon>
    </lineage>
</organism>
<dbReference type="Gene3D" id="2.60.40.10">
    <property type="entry name" value="Immunoglobulins"/>
    <property type="match status" value="2"/>
</dbReference>
<dbReference type="InterPro" id="IPR003599">
    <property type="entry name" value="Ig_sub"/>
</dbReference>
<comment type="subcellular location">
    <subcellularLocation>
        <location evidence="1">Cytoplasm</location>
    </subcellularLocation>
</comment>
<protein>
    <recommendedName>
        <fullName evidence="7">Ig-like domain-containing protein</fullName>
    </recommendedName>
</protein>
<evidence type="ECO:0000256" key="5">
    <source>
        <dbReference type="ARBA" id="ARBA00023319"/>
    </source>
</evidence>
<dbReference type="PANTHER" id="PTHR47633">
    <property type="entry name" value="IMMUNOGLOBULIN"/>
    <property type="match status" value="1"/>
</dbReference>
<dbReference type="SUPFAM" id="SSF48726">
    <property type="entry name" value="Immunoglobulin"/>
    <property type="match status" value="2"/>
</dbReference>
<proteinExistence type="inferred from homology"/>
<gene>
    <name evidence="8" type="ORF">JOQ06_002046</name>
</gene>
<dbReference type="EMBL" id="JAPTMU010000649">
    <property type="protein sequence ID" value="KAJ4918191.1"/>
    <property type="molecule type" value="Genomic_DNA"/>
</dbReference>
<feature type="region of interest" description="Disordered" evidence="6">
    <location>
        <begin position="1"/>
        <end position="25"/>
    </location>
</feature>
<comment type="caution">
    <text evidence="8">The sequence shown here is derived from an EMBL/GenBank/DDBJ whole genome shotgun (WGS) entry which is preliminary data.</text>
</comment>
<name>A0AAD6F1Z2_9TELE</name>
<evidence type="ECO:0000313" key="9">
    <source>
        <dbReference type="Proteomes" id="UP001219934"/>
    </source>
</evidence>
<accession>A0AAD6F1Z2</accession>
<dbReference type="InterPro" id="IPR013098">
    <property type="entry name" value="Ig_I-set"/>
</dbReference>
<evidence type="ECO:0000256" key="1">
    <source>
        <dbReference type="ARBA" id="ARBA00004496"/>
    </source>
</evidence>
<feature type="domain" description="Ig-like" evidence="7">
    <location>
        <begin position="116"/>
        <end position="204"/>
    </location>
</feature>
<sequence length="221" mass="24077">MSLLRKVPEPPQIQRHMEPQSVEAGKPARFSVQVSGVPAPQVSWFKNSQALSAGFKCKFLHDGAEHSLLLIEVFPEDAAVYHCEVKNEHGAASSTAALHVEVSEVVSPDSAATVAPPVVMSPISSTSAREGEPARFQCRVRGDDVKISWFHGQKEIKQSDFFRMSQFDDSCQLEISRVYPEDEGEYSLRATNAAGTVSCSAVLSLDGESETKRGSLGERRG</sequence>
<keyword evidence="4" id="KW-0677">Repeat</keyword>
<dbReference type="Proteomes" id="UP001219934">
    <property type="component" value="Unassembled WGS sequence"/>
</dbReference>
<dbReference type="Pfam" id="PF07679">
    <property type="entry name" value="I-set"/>
    <property type="match status" value="2"/>
</dbReference>
<keyword evidence="9" id="KW-1185">Reference proteome</keyword>
<feature type="domain" description="Ig-like" evidence="7">
    <location>
        <begin position="11"/>
        <end position="99"/>
    </location>
</feature>
<reference evidence="8" key="1">
    <citation type="submission" date="2022-11" db="EMBL/GenBank/DDBJ databases">
        <title>Chromosome-level genome of Pogonophryne albipinna.</title>
        <authorList>
            <person name="Jo E."/>
        </authorList>
    </citation>
    <scope>NUCLEOTIDE SEQUENCE</scope>
    <source>
        <strain evidence="8">SGF0006</strain>
        <tissue evidence="8">Muscle</tissue>
    </source>
</reference>
<dbReference type="AlphaFoldDB" id="A0AAD6F1Z2"/>
<dbReference type="FunFam" id="2.60.40.10:FF:000714">
    <property type="entry name" value="Titin novex-3"/>
    <property type="match status" value="1"/>
</dbReference>
<evidence type="ECO:0000256" key="2">
    <source>
        <dbReference type="ARBA" id="ARBA00006692"/>
    </source>
</evidence>
<dbReference type="PROSITE" id="PS50835">
    <property type="entry name" value="IG_LIKE"/>
    <property type="match status" value="2"/>
</dbReference>
<keyword evidence="3" id="KW-0963">Cytoplasm</keyword>